<evidence type="ECO:0000313" key="4">
    <source>
        <dbReference type="EMBL" id="TBT94409.1"/>
    </source>
</evidence>
<evidence type="ECO:0000259" key="3">
    <source>
        <dbReference type="PROSITE" id="PS51462"/>
    </source>
</evidence>
<dbReference type="RefSeq" id="WP_131172489.1">
    <property type="nucleotide sequence ID" value="NZ_SDMR01000013.1"/>
</dbReference>
<sequence length="163" mass="16643">MSDAVASPLPSGPGFTVAAVVLTDGAGRVLTVRKRGTEHFMHPGGKIEPGESSDATAAREVREELGLILDAAGLELLGSYLTPAANEPGHWLKSDVYYWPEPVAGERIAAEIAESRWVDLDAPSGTLAPLFWAALDATRGRLAATASDLSGGGDGCGGSGSAG</sequence>
<organism evidence="4 5">
    <name type="scientific">Propioniciclava tarda</name>
    <dbReference type="NCBI Taxonomy" id="433330"/>
    <lineage>
        <taxon>Bacteria</taxon>
        <taxon>Bacillati</taxon>
        <taxon>Actinomycetota</taxon>
        <taxon>Actinomycetes</taxon>
        <taxon>Propionibacteriales</taxon>
        <taxon>Propionibacteriaceae</taxon>
        <taxon>Propioniciclava</taxon>
    </lineage>
</organism>
<dbReference type="SUPFAM" id="SSF55811">
    <property type="entry name" value="Nudix"/>
    <property type="match status" value="1"/>
</dbReference>
<dbReference type="AlphaFoldDB" id="A0A4Q9KL75"/>
<dbReference type="Proteomes" id="UP000291933">
    <property type="component" value="Unassembled WGS sequence"/>
</dbReference>
<dbReference type="Gene3D" id="3.90.79.10">
    <property type="entry name" value="Nucleoside Triphosphate Pyrophosphohydrolase"/>
    <property type="match status" value="1"/>
</dbReference>
<dbReference type="EMBL" id="SDMR01000013">
    <property type="protein sequence ID" value="TBT94409.1"/>
    <property type="molecule type" value="Genomic_DNA"/>
</dbReference>
<evidence type="ECO:0000256" key="2">
    <source>
        <dbReference type="ARBA" id="ARBA00022801"/>
    </source>
</evidence>
<dbReference type="PROSITE" id="PS00893">
    <property type="entry name" value="NUDIX_BOX"/>
    <property type="match status" value="1"/>
</dbReference>
<keyword evidence="2" id="KW-0378">Hydrolase</keyword>
<dbReference type="InterPro" id="IPR020084">
    <property type="entry name" value="NUDIX_hydrolase_CS"/>
</dbReference>
<reference evidence="4 5" key="1">
    <citation type="submission" date="2019-01" db="EMBL/GenBank/DDBJ databases">
        <title>Lactibacter flavus gen. nov., sp. nov., a novel bacterium of the family Propionibacteriaceae isolated from raw milk and dairy products.</title>
        <authorList>
            <person name="Huptas C."/>
            <person name="Wenning M."/>
            <person name="Breitenwieser F."/>
            <person name="Doll E."/>
            <person name="Von Neubeck M."/>
            <person name="Busse H.-J."/>
            <person name="Scherer S."/>
        </authorList>
    </citation>
    <scope>NUCLEOTIDE SEQUENCE [LARGE SCALE GENOMIC DNA]</scope>
    <source>
        <strain evidence="4 5">DSM 22130</strain>
    </source>
</reference>
<dbReference type="InterPro" id="IPR000086">
    <property type="entry name" value="NUDIX_hydrolase_dom"/>
</dbReference>
<accession>A0A4Q9KL75</accession>
<evidence type="ECO:0000313" key="5">
    <source>
        <dbReference type="Proteomes" id="UP000291933"/>
    </source>
</evidence>
<gene>
    <name evidence="4" type="ORF">ET996_10345</name>
</gene>
<name>A0A4Q9KL75_PROTD</name>
<keyword evidence="5" id="KW-1185">Reference proteome</keyword>
<dbReference type="OrthoDB" id="9801098at2"/>
<dbReference type="PROSITE" id="PS51462">
    <property type="entry name" value="NUDIX"/>
    <property type="match status" value="1"/>
</dbReference>
<dbReference type="PANTHER" id="PTHR43046:SF2">
    <property type="entry name" value="8-OXO-DGTP DIPHOSPHATASE-RELATED"/>
    <property type="match status" value="1"/>
</dbReference>
<protein>
    <submittedName>
        <fullName evidence="4">NUDIX domain-containing protein</fullName>
    </submittedName>
</protein>
<dbReference type="PANTHER" id="PTHR43046">
    <property type="entry name" value="GDP-MANNOSE MANNOSYL HYDROLASE"/>
    <property type="match status" value="1"/>
</dbReference>
<comment type="caution">
    <text evidence="4">The sequence shown here is derived from an EMBL/GenBank/DDBJ whole genome shotgun (WGS) entry which is preliminary data.</text>
</comment>
<dbReference type="Pfam" id="PF00293">
    <property type="entry name" value="NUDIX"/>
    <property type="match status" value="1"/>
</dbReference>
<feature type="domain" description="Nudix hydrolase" evidence="3">
    <location>
        <begin position="12"/>
        <end position="142"/>
    </location>
</feature>
<evidence type="ECO:0000256" key="1">
    <source>
        <dbReference type="ARBA" id="ARBA00001946"/>
    </source>
</evidence>
<proteinExistence type="predicted"/>
<dbReference type="GO" id="GO:0016787">
    <property type="term" value="F:hydrolase activity"/>
    <property type="evidence" value="ECO:0007669"/>
    <property type="project" value="UniProtKB-KW"/>
</dbReference>
<comment type="cofactor">
    <cofactor evidence="1">
        <name>Mg(2+)</name>
        <dbReference type="ChEBI" id="CHEBI:18420"/>
    </cofactor>
</comment>
<dbReference type="InterPro" id="IPR015797">
    <property type="entry name" value="NUDIX_hydrolase-like_dom_sf"/>
</dbReference>
<dbReference type="CDD" id="cd04690">
    <property type="entry name" value="NUDIX_Hydrolase"/>
    <property type="match status" value="1"/>
</dbReference>